<reference evidence="2" key="1">
    <citation type="journal article" date="2022" name="Mol. Ecol. Resour.">
        <title>The genomes of chicory, endive, great burdock and yacon provide insights into Asteraceae palaeo-polyploidization history and plant inulin production.</title>
        <authorList>
            <person name="Fan W."/>
            <person name="Wang S."/>
            <person name="Wang H."/>
            <person name="Wang A."/>
            <person name="Jiang F."/>
            <person name="Liu H."/>
            <person name="Zhao H."/>
            <person name="Xu D."/>
            <person name="Zhang Y."/>
        </authorList>
    </citation>
    <scope>NUCLEOTIDE SEQUENCE [LARGE SCALE GENOMIC DNA]</scope>
    <source>
        <strain evidence="2">cv. Niubang</strain>
    </source>
</reference>
<sequence>MSMAGSSPSSYWCYRCSRFINVPTLRQDSSLFCPDCNGGFIEEIESPSGLPETALSEYHRRRFPAAAMYMVGDEQQTSRPTSLPPVLRPARRNTGDRSPFNPVIVLRGHNRNTPEATATVESGTGGGGFELYYDDGAGTGLRPLPVSMSEFLLGSGFDRLLDQLTQIEANGLGRMNQNPPASKAAIEALPMIEIQEIHISTESHCAVCKDPFELGTEAKEMPCKHIYHSDCILPWLTLRNSCPVCRHELPPDNQESRSNRGGSNNNDDEEEAVGLTIWRLPGGGFAVGRRGDEREIPVVFTEMDGGFNVNGGRWRGLSGSRGNGDRESGGLWRVFRGMFSCFGGGGLSSSSSSSSDDGVSHRSRYIPTIFSSSSRRRRAWIV</sequence>
<protein>
    <submittedName>
        <fullName evidence="1">Uncharacterized protein</fullName>
    </submittedName>
</protein>
<organism evidence="1 2">
    <name type="scientific">Arctium lappa</name>
    <name type="common">Greater burdock</name>
    <name type="synonym">Lappa major</name>
    <dbReference type="NCBI Taxonomy" id="4217"/>
    <lineage>
        <taxon>Eukaryota</taxon>
        <taxon>Viridiplantae</taxon>
        <taxon>Streptophyta</taxon>
        <taxon>Embryophyta</taxon>
        <taxon>Tracheophyta</taxon>
        <taxon>Spermatophyta</taxon>
        <taxon>Magnoliopsida</taxon>
        <taxon>eudicotyledons</taxon>
        <taxon>Gunneridae</taxon>
        <taxon>Pentapetalae</taxon>
        <taxon>asterids</taxon>
        <taxon>campanulids</taxon>
        <taxon>Asterales</taxon>
        <taxon>Asteraceae</taxon>
        <taxon>Carduoideae</taxon>
        <taxon>Cardueae</taxon>
        <taxon>Arctiinae</taxon>
        <taxon>Arctium</taxon>
    </lineage>
</organism>
<keyword evidence="2" id="KW-1185">Reference proteome</keyword>
<name>A0ACB9CKX7_ARCLA</name>
<accession>A0ACB9CKX7</accession>
<evidence type="ECO:0000313" key="2">
    <source>
        <dbReference type="Proteomes" id="UP001055879"/>
    </source>
</evidence>
<dbReference type="Proteomes" id="UP001055879">
    <property type="component" value="Linkage Group LG04"/>
</dbReference>
<gene>
    <name evidence="1" type="ORF">L6452_14371</name>
</gene>
<reference evidence="1 2" key="2">
    <citation type="journal article" date="2022" name="Mol. Ecol. Resour.">
        <title>The genomes of chicory, endive, great burdock and yacon provide insights into Asteraceae paleo-polyploidization history and plant inulin production.</title>
        <authorList>
            <person name="Fan W."/>
            <person name="Wang S."/>
            <person name="Wang H."/>
            <person name="Wang A."/>
            <person name="Jiang F."/>
            <person name="Liu H."/>
            <person name="Zhao H."/>
            <person name="Xu D."/>
            <person name="Zhang Y."/>
        </authorList>
    </citation>
    <scope>NUCLEOTIDE SEQUENCE [LARGE SCALE GENOMIC DNA]</scope>
    <source>
        <strain evidence="2">cv. Niubang</strain>
    </source>
</reference>
<comment type="caution">
    <text evidence="1">The sequence shown here is derived from an EMBL/GenBank/DDBJ whole genome shotgun (WGS) entry which is preliminary data.</text>
</comment>
<evidence type="ECO:0000313" key="1">
    <source>
        <dbReference type="EMBL" id="KAI3734891.1"/>
    </source>
</evidence>
<proteinExistence type="predicted"/>
<dbReference type="EMBL" id="CM042050">
    <property type="protein sequence ID" value="KAI3734891.1"/>
    <property type="molecule type" value="Genomic_DNA"/>
</dbReference>